<evidence type="ECO:0000313" key="8">
    <source>
        <dbReference type="EMBL" id="CUA93986.1"/>
    </source>
</evidence>
<keyword evidence="2" id="KW-0813">Transport</keyword>
<reference evidence="9" key="1">
    <citation type="submission" date="2015-08" db="EMBL/GenBank/DDBJ databases">
        <authorList>
            <person name="Varghese N."/>
        </authorList>
    </citation>
    <scope>NUCLEOTIDE SEQUENCE [LARGE SCALE GENOMIC DNA]</scope>
    <source>
        <strain evidence="9">DSM 18181</strain>
    </source>
</reference>
<feature type="domain" description="Major facilitator superfamily (MFS) profile" evidence="7">
    <location>
        <begin position="1"/>
        <end position="387"/>
    </location>
</feature>
<organism evidence="8 9">
    <name type="scientific">Thiomonas bhubaneswarensis</name>
    <dbReference type="NCBI Taxonomy" id="339866"/>
    <lineage>
        <taxon>Bacteria</taxon>
        <taxon>Pseudomonadati</taxon>
        <taxon>Pseudomonadota</taxon>
        <taxon>Betaproteobacteria</taxon>
        <taxon>Burkholderiales</taxon>
        <taxon>Thiomonas</taxon>
    </lineage>
</organism>
<comment type="subcellular location">
    <subcellularLocation>
        <location evidence="1">Cell membrane</location>
        <topology evidence="1">Multi-pass membrane protein</topology>
    </subcellularLocation>
</comment>
<dbReference type="PANTHER" id="PTHR23517:SF2">
    <property type="entry name" value="MULTIDRUG RESISTANCE PROTEIN MDTH"/>
    <property type="match status" value="1"/>
</dbReference>
<evidence type="ECO:0000256" key="5">
    <source>
        <dbReference type="ARBA" id="ARBA00022989"/>
    </source>
</evidence>
<keyword evidence="6" id="KW-0472">Membrane</keyword>
<dbReference type="InterPro" id="IPR036259">
    <property type="entry name" value="MFS_trans_sf"/>
</dbReference>
<evidence type="ECO:0000259" key="7">
    <source>
        <dbReference type="PROSITE" id="PS50850"/>
    </source>
</evidence>
<sequence>MTPAERRASNTLASIYGLRMLGLFFILPVFAVYAQHLPHGHDKFLVGLALGIYGLTQAIMQIPFGVASDRLGRKPVMVFGLVLFAIGSFVAGASDNLYLIIIGRAIQGSGAISAAISAMIADSTREQHRTKAMAMVGMTIGFAFILSLVAGPPVYHAISVPGMFDLTGILAIVAIAVVIWVVPPAPMSTYSEEIEGHWAKAVFTPALLKLDFSIFVVNFLQVSMFVVVPVALVQYAGIPLLHHWMVYLPVTLISFALAIPGIIWAEKYGYMKPVFVGSVALLVLTMLGFAAGYKHPVALIAALFFFFLAFNVMEALLPSLVSRTAPPNRKGLALGIYNTGQSLGLFAGGAVGGLLAQYASKEGVFLAAAALAALWLVVAATIQPPPKRHKPSEAEAAPAQA</sequence>
<dbReference type="CDD" id="cd17472">
    <property type="entry name" value="MFS_YajR_like"/>
    <property type="match status" value="1"/>
</dbReference>
<evidence type="ECO:0000256" key="2">
    <source>
        <dbReference type="ARBA" id="ARBA00022448"/>
    </source>
</evidence>
<name>A0A0K6HT15_9BURK</name>
<keyword evidence="4" id="KW-0812">Transmembrane</keyword>
<protein>
    <submittedName>
        <fullName evidence="8">Predicted arabinose efflux permease, MFS family</fullName>
    </submittedName>
</protein>
<dbReference type="OrthoDB" id="9764259at2"/>
<gene>
    <name evidence="8" type="ORF">Ga0061069_101466</name>
</gene>
<dbReference type="GO" id="GO:0022857">
    <property type="term" value="F:transmembrane transporter activity"/>
    <property type="evidence" value="ECO:0007669"/>
    <property type="project" value="InterPro"/>
</dbReference>
<dbReference type="Pfam" id="PF07690">
    <property type="entry name" value="MFS_1"/>
    <property type="match status" value="1"/>
</dbReference>
<proteinExistence type="predicted"/>
<dbReference type="GO" id="GO:0005886">
    <property type="term" value="C:plasma membrane"/>
    <property type="evidence" value="ECO:0007669"/>
    <property type="project" value="UniProtKB-SubCell"/>
</dbReference>
<evidence type="ECO:0000313" key="9">
    <source>
        <dbReference type="Proteomes" id="UP000183649"/>
    </source>
</evidence>
<accession>A0A0K6HT15</accession>
<dbReference type="InterPro" id="IPR011701">
    <property type="entry name" value="MFS"/>
</dbReference>
<dbReference type="STRING" id="339866.GCA_001418255_00463"/>
<dbReference type="SUPFAM" id="SSF103473">
    <property type="entry name" value="MFS general substrate transporter"/>
    <property type="match status" value="1"/>
</dbReference>
<evidence type="ECO:0000256" key="4">
    <source>
        <dbReference type="ARBA" id="ARBA00022692"/>
    </source>
</evidence>
<dbReference type="AlphaFoldDB" id="A0A0K6HT15"/>
<keyword evidence="5" id="KW-1133">Transmembrane helix</keyword>
<dbReference type="EMBL" id="CYHF01000001">
    <property type="protein sequence ID" value="CUA93986.1"/>
    <property type="molecule type" value="Genomic_DNA"/>
</dbReference>
<keyword evidence="3" id="KW-1003">Cell membrane</keyword>
<keyword evidence="9" id="KW-1185">Reference proteome</keyword>
<dbReference type="InterPro" id="IPR020846">
    <property type="entry name" value="MFS_dom"/>
</dbReference>
<dbReference type="Gene3D" id="1.20.1250.20">
    <property type="entry name" value="MFS general substrate transporter like domains"/>
    <property type="match status" value="1"/>
</dbReference>
<dbReference type="PANTHER" id="PTHR23517">
    <property type="entry name" value="RESISTANCE PROTEIN MDTM, PUTATIVE-RELATED-RELATED"/>
    <property type="match status" value="1"/>
</dbReference>
<evidence type="ECO:0000256" key="3">
    <source>
        <dbReference type="ARBA" id="ARBA00022475"/>
    </source>
</evidence>
<dbReference type="InterPro" id="IPR050171">
    <property type="entry name" value="MFS_Transporters"/>
</dbReference>
<evidence type="ECO:0000256" key="6">
    <source>
        <dbReference type="ARBA" id="ARBA00023136"/>
    </source>
</evidence>
<dbReference type="Proteomes" id="UP000183649">
    <property type="component" value="Unassembled WGS sequence"/>
</dbReference>
<evidence type="ECO:0000256" key="1">
    <source>
        <dbReference type="ARBA" id="ARBA00004651"/>
    </source>
</evidence>
<dbReference type="PROSITE" id="PS50850">
    <property type="entry name" value="MFS"/>
    <property type="match status" value="1"/>
</dbReference>